<reference evidence="1 3" key="1">
    <citation type="submission" date="2015-12" db="EMBL/GenBank/DDBJ databases">
        <title>Amycolatopsis regifaucium genome sequencing and assembly.</title>
        <authorList>
            <person name="Mayilraj S."/>
        </authorList>
    </citation>
    <scope>NUCLEOTIDE SEQUENCE [LARGE SCALE GENOMIC DNA]</scope>
    <source>
        <strain evidence="1 3">GY080</strain>
    </source>
</reference>
<evidence type="ECO:0000313" key="2">
    <source>
        <dbReference type="EMBL" id="OKA07370.1"/>
    </source>
</evidence>
<evidence type="ECO:0000313" key="4">
    <source>
        <dbReference type="Proteomes" id="UP000186883"/>
    </source>
</evidence>
<dbReference type="Gene3D" id="2.160.10.10">
    <property type="entry name" value="Hexapeptide repeat proteins"/>
    <property type="match status" value="1"/>
</dbReference>
<dbReference type="PANTHER" id="PTHR13061:SF29">
    <property type="entry name" value="GAMMA CARBONIC ANHYDRASE-LIKE 1, MITOCHONDRIAL-RELATED"/>
    <property type="match status" value="1"/>
</dbReference>
<protein>
    <submittedName>
        <fullName evidence="1">Phenylacetic acid degradation protein PaaY</fullName>
    </submittedName>
</protein>
<dbReference type="InterPro" id="IPR050484">
    <property type="entry name" value="Transf_Hexapept/Carb_Anhydrase"/>
</dbReference>
<dbReference type="Proteomes" id="UP000186883">
    <property type="component" value="Unassembled WGS sequence"/>
</dbReference>
<dbReference type="InterPro" id="IPR011004">
    <property type="entry name" value="Trimer_LpxA-like_sf"/>
</dbReference>
<dbReference type="OrthoDB" id="9803036at2"/>
<gene>
    <name evidence="2" type="ORF">ATP06_0216105</name>
    <name evidence="1" type="ORF">AVL48_16420</name>
</gene>
<dbReference type="CDD" id="cd04745">
    <property type="entry name" value="LbH_paaY_like"/>
    <property type="match status" value="1"/>
</dbReference>
<dbReference type="RefSeq" id="WP_061981046.1">
    <property type="nucleotide sequence ID" value="NZ_FOPQ01000002.1"/>
</dbReference>
<dbReference type="SUPFAM" id="SSF51161">
    <property type="entry name" value="Trimeric LpxA-like enzymes"/>
    <property type="match status" value="1"/>
</dbReference>
<dbReference type="EMBL" id="LOBU02000013">
    <property type="protein sequence ID" value="OKA07370.1"/>
    <property type="molecule type" value="Genomic_DNA"/>
</dbReference>
<evidence type="ECO:0000313" key="1">
    <source>
        <dbReference type="EMBL" id="KZB79186.1"/>
    </source>
</evidence>
<proteinExistence type="predicted"/>
<dbReference type="AlphaFoldDB" id="A0A154M3P4"/>
<organism evidence="1 3">
    <name type="scientific">Amycolatopsis regifaucium</name>
    <dbReference type="NCBI Taxonomy" id="546365"/>
    <lineage>
        <taxon>Bacteria</taxon>
        <taxon>Bacillati</taxon>
        <taxon>Actinomycetota</taxon>
        <taxon>Actinomycetes</taxon>
        <taxon>Pseudonocardiales</taxon>
        <taxon>Pseudonocardiaceae</taxon>
        <taxon>Amycolatopsis</taxon>
    </lineage>
</organism>
<dbReference type="EMBL" id="LQCI01000052">
    <property type="protein sequence ID" value="KZB79186.1"/>
    <property type="molecule type" value="Genomic_DNA"/>
</dbReference>
<dbReference type="PANTHER" id="PTHR13061">
    <property type="entry name" value="DYNACTIN SUBUNIT P25"/>
    <property type="match status" value="1"/>
</dbReference>
<accession>A0A154M3P4</accession>
<dbReference type="Proteomes" id="UP000076321">
    <property type="component" value="Unassembled WGS sequence"/>
</dbReference>
<keyword evidence="4" id="KW-1185">Reference proteome</keyword>
<sequence length="206" mass="21924">MARVYEIDGVVPVIAPEAFVHPDAVLIGDVLIGPGCYIGPLASLRGDFGRIEVRAGANIQDGCVVHSFPGSVTVVGENGHVGHGTVLHGCQVGRDVLVGMNSVLMDGVIVEDESFVGAMSFLKAETRVPARSLIAGSPAKVLRELTDVEIDWKANGTRTYQDLARRSLASLRETKPAAWEEPGRRGFAGSDGTEPVHVTLHSYRGR</sequence>
<comment type="caution">
    <text evidence="1">The sequence shown here is derived from an EMBL/GenBank/DDBJ whole genome shotgun (WGS) entry which is preliminary data.</text>
</comment>
<evidence type="ECO:0000313" key="3">
    <source>
        <dbReference type="Proteomes" id="UP000076321"/>
    </source>
</evidence>
<name>A0A154M3P4_9PSEU</name>
<reference evidence="2 4" key="2">
    <citation type="submission" date="2016-11" db="EMBL/GenBank/DDBJ databases">
        <title>Genome sequencing of Amycolatopsis regifaucium.</title>
        <authorList>
            <person name="Mayilraj S."/>
            <person name="Kaur N."/>
        </authorList>
    </citation>
    <scope>NUCLEOTIDE SEQUENCE [LARGE SCALE GENOMIC DNA]</scope>
    <source>
        <strain evidence="2 4">GY080</strain>
    </source>
</reference>